<feature type="signal peptide" evidence="4">
    <location>
        <begin position="1"/>
        <end position="27"/>
    </location>
</feature>
<comment type="subcellular location">
    <subcellularLocation>
        <location evidence="1">Cell envelope</location>
    </subcellularLocation>
</comment>
<proteinExistence type="inferred from homology"/>
<gene>
    <name evidence="6" type="ORF">E3O32_09210</name>
</gene>
<accession>A0A4R8WCE3</accession>
<dbReference type="GO" id="GO:0030313">
    <property type="term" value="C:cell envelope"/>
    <property type="evidence" value="ECO:0007669"/>
    <property type="project" value="UniProtKB-SubCell"/>
</dbReference>
<protein>
    <submittedName>
        <fullName evidence="6">D-ribose ABC transporter substrate-binding protein</fullName>
    </submittedName>
</protein>
<dbReference type="InterPro" id="IPR028082">
    <property type="entry name" value="Peripla_BP_I"/>
</dbReference>
<evidence type="ECO:0000256" key="1">
    <source>
        <dbReference type="ARBA" id="ARBA00004196"/>
    </source>
</evidence>
<reference evidence="6 7" key="1">
    <citation type="submission" date="2019-03" db="EMBL/GenBank/DDBJ databases">
        <title>Genomics of glacier-inhabiting Cryobacterium strains.</title>
        <authorList>
            <person name="Liu Q."/>
            <person name="Xin Y.-H."/>
        </authorList>
    </citation>
    <scope>NUCLEOTIDE SEQUENCE [LARGE SCALE GENOMIC DNA]</scope>
    <source>
        <strain evidence="6 7">RHLT2-21</strain>
    </source>
</reference>
<dbReference type="InterPro" id="IPR025997">
    <property type="entry name" value="SBP_2_dom"/>
</dbReference>
<keyword evidence="7" id="KW-1185">Reference proteome</keyword>
<dbReference type="EMBL" id="SOFM01000025">
    <property type="protein sequence ID" value="TFC03871.1"/>
    <property type="molecule type" value="Genomic_DNA"/>
</dbReference>
<dbReference type="Gene3D" id="3.40.50.2300">
    <property type="match status" value="2"/>
</dbReference>
<sequence>MKSSSFRKIAALTATAALILTGTTACGRGGGDAAGSTKIVMAISTLNNPFFVELRDGAQAAAKTAGVQLNIVDAQNDSATQANQLATAAAGATKAVIVNPVDSDAAASAVKALTKANIPVIAVDRTVNGAELTSLVASDNVAGGRQAADELAKSMGEKGSVIALQGVSGTSASRDRGAGFAEGMKAYPNITVVAKQTANFDRAAALDVTTNLMQAHPEVTGLFAENDEMALGAVQALGSRAGTDVMVVGFDGTADGLAAIQKGTLVATIAQQPAELGKLAVELAVKAIKGTKVDKTVPVEVVSVTKTNVGDFAK</sequence>
<dbReference type="RefSeq" id="WP_134508805.1">
    <property type="nucleotide sequence ID" value="NZ_SOFM01000025.1"/>
</dbReference>
<dbReference type="PANTHER" id="PTHR46847:SF1">
    <property type="entry name" value="D-ALLOSE-BINDING PERIPLASMIC PROTEIN-RELATED"/>
    <property type="match status" value="1"/>
</dbReference>
<dbReference type="Pfam" id="PF13407">
    <property type="entry name" value="Peripla_BP_4"/>
    <property type="match status" value="1"/>
</dbReference>
<name>A0A4R8WCE3_9MICO</name>
<dbReference type="PANTHER" id="PTHR46847">
    <property type="entry name" value="D-ALLOSE-BINDING PERIPLASMIC PROTEIN-RELATED"/>
    <property type="match status" value="1"/>
</dbReference>
<comment type="caution">
    <text evidence="6">The sequence shown here is derived from an EMBL/GenBank/DDBJ whole genome shotgun (WGS) entry which is preliminary data.</text>
</comment>
<dbReference type="SUPFAM" id="SSF53822">
    <property type="entry name" value="Periplasmic binding protein-like I"/>
    <property type="match status" value="1"/>
</dbReference>
<keyword evidence="3 4" id="KW-0732">Signal</keyword>
<evidence type="ECO:0000313" key="7">
    <source>
        <dbReference type="Proteomes" id="UP000297643"/>
    </source>
</evidence>
<dbReference type="Proteomes" id="UP000297643">
    <property type="component" value="Unassembled WGS sequence"/>
</dbReference>
<feature type="domain" description="Periplasmic binding protein" evidence="5">
    <location>
        <begin position="39"/>
        <end position="292"/>
    </location>
</feature>
<comment type="similarity">
    <text evidence="2">Belongs to the bacterial solute-binding protein 2 family.</text>
</comment>
<evidence type="ECO:0000313" key="6">
    <source>
        <dbReference type="EMBL" id="TFC03871.1"/>
    </source>
</evidence>
<evidence type="ECO:0000256" key="4">
    <source>
        <dbReference type="SAM" id="SignalP"/>
    </source>
</evidence>
<dbReference type="GO" id="GO:0030246">
    <property type="term" value="F:carbohydrate binding"/>
    <property type="evidence" value="ECO:0007669"/>
    <property type="project" value="UniProtKB-ARBA"/>
</dbReference>
<dbReference type="PROSITE" id="PS51257">
    <property type="entry name" value="PROKAR_LIPOPROTEIN"/>
    <property type="match status" value="1"/>
</dbReference>
<evidence type="ECO:0000259" key="5">
    <source>
        <dbReference type="Pfam" id="PF13407"/>
    </source>
</evidence>
<evidence type="ECO:0000256" key="3">
    <source>
        <dbReference type="ARBA" id="ARBA00022729"/>
    </source>
</evidence>
<feature type="chain" id="PRO_5020877840" evidence="4">
    <location>
        <begin position="28"/>
        <end position="314"/>
    </location>
</feature>
<organism evidence="6 7">
    <name type="scientific">Cryobacterium mannosilyticum</name>
    <dbReference type="NCBI Taxonomy" id="1259190"/>
    <lineage>
        <taxon>Bacteria</taxon>
        <taxon>Bacillati</taxon>
        <taxon>Actinomycetota</taxon>
        <taxon>Actinomycetes</taxon>
        <taxon>Micrococcales</taxon>
        <taxon>Microbacteriaceae</taxon>
        <taxon>Cryobacterium</taxon>
    </lineage>
</organism>
<evidence type="ECO:0000256" key="2">
    <source>
        <dbReference type="ARBA" id="ARBA00007639"/>
    </source>
</evidence>
<dbReference type="AlphaFoldDB" id="A0A4R8WCE3"/>